<evidence type="ECO:0000256" key="1">
    <source>
        <dbReference type="ARBA" id="ARBA00022741"/>
    </source>
</evidence>
<feature type="domain" description="NACHT" evidence="4">
    <location>
        <begin position="268"/>
        <end position="608"/>
    </location>
</feature>
<sequence>MEPGAAAGLRLASSVVTPLLKKLFVQPDPGADLVREPVRVSALVSFKGEQRTLGKRQLQKLTAELVRRAVRDADPYERPVGEDEEQAVALALARTLLVLGDVGMEDVQAVRLGHREFARLLRDGDPRAARDLSGDAEQLYVSLLDTACLHILHFFTQRSAFVARSLVEQSRQLAENVRKLDVLIERVPAQSAADARFERRYADFVVRKHGTLTIHGLDLQQCREWPLDAAYLTLEATESRPRQRDDPSQAGVQLTTAQPADRALAGRDRVLLRGVAGSGKTTLVQWLAVTTARQDTARQDTARQDTPPGMTHLLGRVPFVLPLRTLTRGGAELPVPDRFLAATSCLVAGSQPPGWADRVLDAGRGLLLVDGIDEVPEEERERTRRWLRDLVTAFPGNLWLVTSRPSAVREDWLDADGFTELSLAPMHRPDVAAFVHRWHRAAGADPALGEALLTSVRGKQDLGRLATNPLMCGLICALHRERRGFLPRGRKALYDAALSMLLERRDRERDMHRPGGIDLDEESQTELLQKLAYWLIRNGRAEMDQSDAVELLARVLPSMPQVSAQGSVEEIFRHLLVRSGLLREPAPNGVDFIHRTFQDYLGAREAVEERDFDLLIRHAHLDQWEDVLRMAVAHARPDERARLLRGVLARGDTEYHSRRLHLLAMACLEHATKLAPEVREEVERRAAALIPPRSTEEAKALAEAGPVVLELLPGPEGLEDDEAVAVVQTACLIGTDAALPTVVRFLDHPDAGVRRELGAYWGHFDTETYAHEVIRHLAEDPEVVVALSTDEELAAVESLGNLSSVMLGGAFTPEQMCAALSPDHLVRLRLVENPGISDLAFLQAFPRLADLELWSCGQVRDLAPLAQLPLRRFWAFGLKELAPDALGACTHLETIALDEVRTWPGLSSVLPPSAPLNELLLPAETDGLVGIDAYPALRFLQLQAVRGELRAADWAAVANHPGISALSLRPDQISGAAGAGARLPHVGLVFLHAEDDPLKLADLPRLFPNLESLTVRDCQHVGLSALAELPQLSEVECIRPGLVRGADALPPSVTVTITPRPRGEQ</sequence>
<reference evidence="5 6" key="1">
    <citation type="submission" date="2018-07" db="EMBL/GenBank/DDBJ databases">
        <title>Draft genome of the type strain Streptomyces armeniacus ATCC 15676.</title>
        <authorList>
            <person name="Labana P."/>
            <person name="Gosse J.T."/>
            <person name="Boddy C.N."/>
        </authorList>
    </citation>
    <scope>NUCLEOTIDE SEQUENCE [LARGE SCALE GENOMIC DNA]</scope>
    <source>
        <strain evidence="5 6">ATCC 15676</strain>
    </source>
</reference>
<dbReference type="InterPro" id="IPR032675">
    <property type="entry name" value="LRR_dom_sf"/>
</dbReference>
<feature type="compositionally biased region" description="Basic and acidic residues" evidence="3">
    <location>
        <begin position="237"/>
        <end position="247"/>
    </location>
</feature>
<evidence type="ECO:0000313" key="5">
    <source>
        <dbReference type="EMBL" id="AXK36135.1"/>
    </source>
</evidence>
<dbReference type="PROSITE" id="PS50837">
    <property type="entry name" value="NACHT"/>
    <property type="match status" value="1"/>
</dbReference>
<keyword evidence="2" id="KW-0067">ATP-binding</keyword>
<evidence type="ECO:0000256" key="2">
    <source>
        <dbReference type="ARBA" id="ARBA00022840"/>
    </source>
</evidence>
<dbReference type="RefSeq" id="WP_208882867.1">
    <property type="nucleotide sequence ID" value="NZ_CP031320.1"/>
</dbReference>
<protein>
    <submittedName>
        <fullName evidence="5">NACHT domain-containing protein</fullName>
    </submittedName>
</protein>
<dbReference type="PANTHER" id="PTHR46844">
    <property type="entry name" value="SLR5058 PROTEIN"/>
    <property type="match status" value="1"/>
</dbReference>
<keyword evidence="1" id="KW-0547">Nucleotide-binding</keyword>
<dbReference type="SUPFAM" id="SSF52047">
    <property type="entry name" value="RNI-like"/>
    <property type="match status" value="1"/>
</dbReference>
<feature type="region of interest" description="Disordered" evidence="3">
    <location>
        <begin position="236"/>
        <end position="261"/>
    </location>
</feature>
<dbReference type="Pfam" id="PF22733">
    <property type="entry name" value="NNH1"/>
    <property type="match status" value="1"/>
</dbReference>
<dbReference type="GO" id="GO:0005524">
    <property type="term" value="F:ATP binding"/>
    <property type="evidence" value="ECO:0007669"/>
    <property type="project" value="UniProtKB-KW"/>
</dbReference>
<dbReference type="Gene3D" id="3.40.50.300">
    <property type="entry name" value="P-loop containing nucleotide triphosphate hydrolases"/>
    <property type="match status" value="1"/>
</dbReference>
<keyword evidence="6" id="KW-1185">Reference proteome</keyword>
<dbReference type="InterPro" id="IPR007111">
    <property type="entry name" value="NACHT_NTPase"/>
</dbReference>
<dbReference type="Proteomes" id="UP000254425">
    <property type="component" value="Chromosome"/>
</dbReference>
<accession>A0A345XWW9</accession>
<dbReference type="Pfam" id="PF05729">
    <property type="entry name" value="NACHT"/>
    <property type="match status" value="1"/>
</dbReference>
<dbReference type="PANTHER" id="PTHR46844:SF1">
    <property type="entry name" value="SLR5058 PROTEIN"/>
    <property type="match status" value="1"/>
</dbReference>
<evidence type="ECO:0000259" key="4">
    <source>
        <dbReference type="PROSITE" id="PS50837"/>
    </source>
</evidence>
<dbReference type="KEGG" id="sarm:DVA86_29625"/>
<dbReference type="SUPFAM" id="SSF52540">
    <property type="entry name" value="P-loop containing nucleoside triphosphate hydrolases"/>
    <property type="match status" value="1"/>
</dbReference>
<dbReference type="AlphaFoldDB" id="A0A345XWW9"/>
<proteinExistence type="predicted"/>
<name>A0A345XWW9_9ACTN</name>
<gene>
    <name evidence="5" type="ORF">DVA86_29625</name>
</gene>
<evidence type="ECO:0000256" key="3">
    <source>
        <dbReference type="SAM" id="MobiDB-lite"/>
    </source>
</evidence>
<organism evidence="5 6">
    <name type="scientific">Streptomyces armeniacus</name>
    <dbReference type="NCBI Taxonomy" id="83291"/>
    <lineage>
        <taxon>Bacteria</taxon>
        <taxon>Bacillati</taxon>
        <taxon>Actinomycetota</taxon>
        <taxon>Actinomycetes</taxon>
        <taxon>Kitasatosporales</taxon>
        <taxon>Streptomycetaceae</taxon>
        <taxon>Streptomyces</taxon>
    </lineage>
</organism>
<dbReference type="InterPro" id="IPR054547">
    <property type="entry name" value="NNH1"/>
</dbReference>
<dbReference type="InterPro" id="IPR027417">
    <property type="entry name" value="P-loop_NTPase"/>
</dbReference>
<dbReference type="Gene3D" id="3.80.10.10">
    <property type="entry name" value="Ribonuclease Inhibitor"/>
    <property type="match status" value="1"/>
</dbReference>
<evidence type="ECO:0000313" key="6">
    <source>
        <dbReference type="Proteomes" id="UP000254425"/>
    </source>
</evidence>
<dbReference type="EMBL" id="CP031320">
    <property type="protein sequence ID" value="AXK36135.1"/>
    <property type="molecule type" value="Genomic_DNA"/>
</dbReference>